<proteinExistence type="predicted"/>
<feature type="domain" description="XdhC Rossmann" evidence="2">
    <location>
        <begin position="165"/>
        <end position="306"/>
    </location>
</feature>
<feature type="domain" description="XdhC- CoxI" evidence="1">
    <location>
        <begin position="15"/>
        <end position="69"/>
    </location>
</feature>
<dbReference type="Pfam" id="PF02625">
    <property type="entry name" value="XdhC_CoxI"/>
    <property type="match status" value="1"/>
</dbReference>
<evidence type="ECO:0000313" key="3">
    <source>
        <dbReference type="EMBL" id="NYT49457.1"/>
    </source>
</evidence>
<dbReference type="Gene3D" id="3.40.50.720">
    <property type="entry name" value="NAD(P)-binding Rossmann-like Domain"/>
    <property type="match status" value="1"/>
</dbReference>
<organism evidence="3 4">
    <name type="scientific">Parapusillimonas granuli</name>
    <dbReference type="NCBI Taxonomy" id="380911"/>
    <lineage>
        <taxon>Bacteria</taxon>
        <taxon>Pseudomonadati</taxon>
        <taxon>Pseudomonadota</taxon>
        <taxon>Betaproteobacteria</taxon>
        <taxon>Burkholderiales</taxon>
        <taxon>Alcaligenaceae</taxon>
        <taxon>Parapusillimonas</taxon>
    </lineage>
</organism>
<dbReference type="InterPro" id="IPR027051">
    <property type="entry name" value="XdhC_Rossmann_dom"/>
</dbReference>
<evidence type="ECO:0000259" key="1">
    <source>
        <dbReference type="Pfam" id="PF02625"/>
    </source>
</evidence>
<name>A0A853FZE0_9BURK</name>
<keyword evidence="4" id="KW-1185">Reference proteome</keyword>
<dbReference type="PANTHER" id="PTHR30388">
    <property type="entry name" value="ALDEHYDE OXIDOREDUCTASE MOLYBDENUM COFACTOR ASSEMBLY PROTEIN"/>
    <property type="match status" value="1"/>
</dbReference>
<dbReference type="Pfam" id="PF13478">
    <property type="entry name" value="XdhC_C"/>
    <property type="match status" value="1"/>
</dbReference>
<dbReference type="InterPro" id="IPR052698">
    <property type="entry name" value="MoCofactor_Util/Proc"/>
</dbReference>
<gene>
    <name evidence="3" type="ORF">H0A72_09065</name>
</gene>
<dbReference type="InterPro" id="IPR003777">
    <property type="entry name" value="XdhC_CoxI"/>
</dbReference>
<sequence length="320" mass="34840">MDSTDIEALAAAVQWISEGRRVMLATVVHTWGSAPRPPGAMMAIRDDGHVKGSVSGGCIEDDLIRKVQQGACPGPLPETLVYGLTADEAHRFGLPCGGTLQLVIEPATPASGLAELLAALRQGRLMQRRLDLLDGTVTLAPADHARALQYDERRLITTHGPQFRLIIIGAAQVSRYVANIALSLGYQVIVCDPREEYLDEWDIAGVQLSREMPDDLIVRLRPDPHCAVLTLTHDPKLDDMALLEALKSPAMYVGALGSRRNNERRRERLALFDLAPAQIGKLRGPVGLYLGSRTPPEIAVSIMAEITAVRNGVEILQKYP</sequence>
<dbReference type="Proteomes" id="UP000559809">
    <property type="component" value="Unassembled WGS sequence"/>
</dbReference>
<comment type="caution">
    <text evidence="3">The sequence shown here is derived from an EMBL/GenBank/DDBJ whole genome shotgun (WGS) entry which is preliminary data.</text>
</comment>
<dbReference type="PANTHER" id="PTHR30388:SF4">
    <property type="entry name" value="MOLYBDENUM COFACTOR INSERTION CHAPERONE PAOD"/>
    <property type="match status" value="1"/>
</dbReference>
<dbReference type="AlphaFoldDB" id="A0A853FZE0"/>
<evidence type="ECO:0000259" key="2">
    <source>
        <dbReference type="Pfam" id="PF13478"/>
    </source>
</evidence>
<protein>
    <submittedName>
        <fullName evidence="3">XdhC family protein</fullName>
    </submittedName>
</protein>
<accession>A0A853FZE0</accession>
<dbReference type="EMBL" id="JACCEM010000004">
    <property type="protein sequence ID" value="NYT49457.1"/>
    <property type="molecule type" value="Genomic_DNA"/>
</dbReference>
<evidence type="ECO:0000313" key="4">
    <source>
        <dbReference type="Proteomes" id="UP000559809"/>
    </source>
</evidence>
<reference evidence="3 4" key="1">
    <citation type="submission" date="2020-07" db="EMBL/GenBank/DDBJ databases">
        <title>Taxonomic revisions and descriptions of new bacterial species based on genomic comparisons in the high-G+C-content subgroup of the family Alcaligenaceae.</title>
        <authorList>
            <person name="Szabo A."/>
            <person name="Felfoldi T."/>
        </authorList>
    </citation>
    <scope>NUCLEOTIDE SEQUENCE [LARGE SCALE GENOMIC DNA]</scope>
    <source>
        <strain evidence="3 4">LMG 24012</strain>
    </source>
</reference>
<dbReference type="RefSeq" id="WP_180154749.1">
    <property type="nucleotide sequence ID" value="NZ_JACCEM010000004.1"/>
</dbReference>